<proteinExistence type="predicted"/>
<organism evidence="1 2">
    <name type="scientific">Sorangium cellulosum</name>
    <name type="common">Polyangium cellulosum</name>
    <dbReference type="NCBI Taxonomy" id="56"/>
    <lineage>
        <taxon>Bacteria</taxon>
        <taxon>Pseudomonadati</taxon>
        <taxon>Myxococcota</taxon>
        <taxon>Polyangia</taxon>
        <taxon>Polyangiales</taxon>
        <taxon>Polyangiaceae</taxon>
        <taxon>Sorangium</taxon>
    </lineage>
</organism>
<protein>
    <submittedName>
        <fullName evidence="1">Uncharacterized protein</fullName>
    </submittedName>
</protein>
<gene>
    <name evidence="1" type="ORF">BE04_10150</name>
</gene>
<feature type="non-terminal residue" evidence="1">
    <location>
        <position position="1"/>
    </location>
</feature>
<evidence type="ECO:0000313" key="1">
    <source>
        <dbReference type="EMBL" id="KYF48353.1"/>
    </source>
</evidence>
<evidence type="ECO:0000313" key="2">
    <source>
        <dbReference type="Proteomes" id="UP000075604"/>
    </source>
</evidence>
<comment type="caution">
    <text evidence="1">The sequence shown here is derived from an EMBL/GenBank/DDBJ whole genome shotgun (WGS) entry which is preliminary data.</text>
</comment>
<dbReference type="Proteomes" id="UP000075604">
    <property type="component" value="Unassembled WGS sequence"/>
</dbReference>
<reference evidence="1 2" key="1">
    <citation type="submission" date="2014-02" db="EMBL/GenBank/DDBJ databases">
        <title>The small core and large imbalanced accessory genome model reveals a collaborative survival strategy of Sorangium cellulosum strains in nature.</title>
        <authorList>
            <person name="Han K."/>
            <person name="Peng R."/>
            <person name="Blom J."/>
            <person name="Li Y.-Z."/>
        </authorList>
    </citation>
    <scope>NUCLEOTIDE SEQUENCE [LARGE SCALE GENOMIC DNA]</scope>
    <source>
        <strain evidence="1 2">So0157-18</strain>
    </source>
</reference>
<dbReference type="EMBL" id="JELX01004397">
    <property type="protein sequence ID" value="KYF48353.1"/>
    <property type="molecule type" value="Genomic_DNA"/>
</dbReference>
<accession>A0A150P0I1</accession>
<dbReference type="AlphaFoldDB" id="A0A150P0I1"/>
<sequence>PADNMSETRHDTGALSALAQELLQRLGIHRSVEWTVPSCELQRELATMCWPCSSAVLRAEMLMGGLCRTPSGVFGIHASLRYLRGEVPWDRDDLQEYGSRADPRDASQTLLPLWMLDDPRVWLAQDGCVFYGSHVDGPEYFTLAFEDVCHHWESMALLDGYVVAYHRPHIVPRPRLESSCFVGEAAARELGVSAFAPGTRGRTRAWTGPGVSVVELDIPGFKQGTDVVSDSVEGVVLAAAQALDTGGAARITSPEPLDADLLRELPVCSGQERPFSACHVYRWGKFSSYEDDRYRRRHRS</sequence>
<name>A0A150P0I1_SORCE</name>